<evidence type="ECO:0000313" key="1">
    <source>
        <dbReference type="EMBL" id="CDW32698.1"/>
    </source>
</evidence>
<proteinExistence type="predicted"/>
<sequence>MAITLSKSALVAPIFTATENPCSISSHPRPIICSPTTFSSPPVQTNFIKVFCFLSVRAWYIGVKTVEYTFTSSPL</sequence>
<organism evidence="1">
    <name type="scientific">Lepeophtheirus salmonis</name>
    <name type="common">Salmon louse</name>
    <name type="synonym">Caligus salmonis</name>
    <dbReference type="NCBI Taxonomy" id="72036"/>
    <lineage>
        <taxon>Eukaryota</taxon>
        <taxon>Metazoa</taxon>
        <taxon>Ecdysozoa</taxon>
        <taxon>Arthropoda</taxon>
        <taxon>Crustacea</taxon>
        <taxon>Multicrustacea</taxon>
        <taxon>Hexanauplia</taxon>
        <taxon>Copepoda</taxon>
        <taxon>Siphonostomatoida</taxon>
        <taxon>Caligidae</taxon>
        <taxon>Lepeophtheirus</taxon>
    </lineage>
</organism>
<name>A0A0K2U3B2_LEPSM</name>
<dbReference type="AlphaFoldDB" id="A0A0K2U3B2"/>
<protein>
    <submittedName>
        <fullName evidence="1">Uncharacterized protein</fullName>
    </submittedName>
</protein>
<accession>A0A0K2U3B2</accession>
<reference evidence="1" key="1">
    <citation type="submission" date="2014-05" db="EMBL/GenBank/DDBJ databases">
        <authorList>
            <person name="Chronopoulou M."/>
        </authorList>
    </citation>
    <scope>NUCLEOTIDE SEQUENCE</scope>
    <source>
        <tissue evidence="1">Whole organism</tissue>
    </source>
</reference>
<dbReference type="EMBL" id="HACA01015337">
    <property type="protein sequence ID" value="CDW32698.1"/>
    <property type="molecule type" value="Transcribed_RNA"/>
</dbReference>